<protein>
    <recommendedName>
        <fullName evidence="3">Secreted protein</fullName>
    </recommendedName>
</protein>
<keyword evidence="2" id="KW-1185">Reference proteome</keyword>
<organism evidence="1 2">
    <name type="scientific">Proteiniphilum saccharofermentans</name>
    <dbReference type="NCBI Taxonomy" id="1642647"/>
    <lineage>
        <taxon>Bacteria</taxon>
        <taxon>Pseudomonadati</taxon>
        <taxon>Bacteroidota</taxon>
        <taxon>Bacteroidia</taxon>
        <taxon>Bacteroidales</taxon>
        <taxon>Dysgonomonadaceae</taxon>
        <taxon>Proteiniphilum</taxon>
    </lineage>
</organism>
<evidence type="ECO:0000313" key="2">
    <source>
        <dbReference type="Proteomes" id="UP000187464"/>
    </source>
</evidence>
<reference evidence="1 2" key="1">
    <citation type="submission" date="2016-08" db="EMBL/GenBank/DDBJ databases">
        <authorList>
            <person name="Seilhamer J.J."/>
        </authorList>
    </citation>
    <scope>NUCLEOTIDE SEQUENCE [LARGE SCALE GENOMIC DNA]</scope>
    <source>
        <strain evidence="1">M3/6</strain>
    </source>
</reference>
<dbReference type="InterPro" id="IPR027829">
    <property type="entry name" value="DUF4625"/>
</dbReference>
<evidence type="ECO:0008006" key="3">
    <source>
        <dbReference type="Google" id="ProtNLM"/>
    </source>
</evidence>
<proteinExistence type="predicted"/>
<name>A0A1R3T0G0_9BACT</name>
<dbReference type="Gene3D" id="2.60.40.4140">
    <property type="match status" value="1"/>
</dbReference>
<gene>
    <name evidence="1" type="ORF">PSM36_0803</name>
</gene>
<dbReference type="KEGG" id="psac:PSM36_0803"/>
<dbReference type="PROSITE" id="PS51257">
    <property type="entry name" value="PROKAR_LIPOPROTEIN"/>
    <property type="match status" value="1"/>
</dbReference>
<dbReference type="STRING" id="1642647.PSM36_0803"/>
<dbReference type="Proteomes" id="UP000187464">
    <property type="component" value="Chromosome I"/>
</dbReference>
<sequence>MIRKALFCLTALLLLLSCGQEDDHDMEKPEIDMSGASAFPLTCDVVYRGESFIFKAFFTDNRELGNYNIEIHNNFDHHSHSTDDVDCEPDEKKTPVNPFIYNESFRIPDGMVSYQAESSIHVPDDVDTGDYHFMIRLTDKSGWQQLKAVGIKVRDRN</sequence>
<evidence type="ECO:0000313" key="1">
    <source>
        <dbReference type="EMBL" id="SCD19629.1"/>
    </source>
</evidence>
<dbReference type="EMBL" id="LT605205">
    <property type="protein sequence ID" value="SCD19629.1"/>
    <property type="molecule type" value="Genomic_DNA"/>
</dbReference>
<dbReference type="AlphaFoldDB" id="A0A1R3T0G0"/>
<dbReference type="Pfam" id="PF15418">
    <property type="entry name" value="DUF4625"/>
    <property type="match status" value="1"/>
</dbReference>
<dbReference type="RefSeq" id="WP_076929048.1">
    <property type="nucleotide sequence ID" value="NZ_DAMBAO010000017.1"/>
</dbReference>
<accession>A0A1R3T0G0</accession>